<feature type="transmembrane region" description="Helical" evidence="6">
    <location>
        <begin position="60"/>
        <end position="81"/>
    </location>
</feature>
<evidence type="ECO:0000256" key="4">
    <source>
        <dbReference type="ARBA" id="ARBA00022989"/>
    </source>
</evidence>
<dbReference type="CTD" id="20245822"/>
<keyword evidence="5 6" id="KW-0472">Membrane</keyword>
<dbReference type="AlphaFoldDB" id="V4A521"/>
<dbReference type="PANTHER" id="PTHR31322">
    <property type="entry name" value="E3 UBIQUITIN-PROTEIN LIGASE TM129"/>
    <property type="match status" value="1"/>
</dbReference>
<accession>V4A521</accession>
<evidence type="ECO:0000256" key="6">
    <source>
        <dbReference type="SAM" id="Phobius"/>
    </source>
</evidence>
<feature type="chain" id="PRO_5004716379" description="RING-type domain-containing protein" evidence="7">
    <location>
        <begin position="21"/>
        <end position="362"/>
    </location>
</feature>
<name>V4A521_LOTGI</name>
<dbReference type="GO" id="GO:0016567">
    <property type="term" value="P:protein ubiquitination"/>
    <property type="evidence" value="ECO:0007669"/>
    <property type="project" value="InterPro"/>
</dbReference>
<dbReference type="EMBL" id="KB201194">
    <property type="protein sequence ID" value="ESO98998.1"/>
    <property type="molecule type" value="Genomic_DNA"/>
</dbReference>
<dbReference type="OrthoDB" id="10055027at2759"/>
<evidence type="ECO:0000313" key="8">
    <source>
        <dbReference type="EMBL" id="ESO98998.1"/>
    </source>
</evidence>
<keyword evidence="9" id="KW-1185">Reference proteome</keyword>
<evidence type="ECO:0000313" key="9">
    <source>
        <dbReference type="Proteomes" id="UP000030746"/>
    </source>
</evidence>
<organism evidence="8 9">
    <name type="scientific">Lottia gigantea</name>
    <name type="common">Giant owl limpet</name>
    <dbReference type="NCBI Taxonomy" id="225164"/>
    <lineage>
        <taxon>Eukaryota</taxon>
        <taxon>Metazoa</taxon>
        <taxon>Spiralia</taxon>
        <taxon>Lophotrochozoa</taxon>
        <taxon>Mollusca</taxon>
        <taxon>Gastropoda</taxon>
        <taxon>Patellogastropoda</taxon>
        <taxon>Lottioidea</taxon>
        <taxon>Lottiidae</taxon>
        <taxon>Lottia</taxon>
    </lineage>
</organism>
<evidence type="ECO:0000256" key="2">
    <source>
        <dbReference type="ARBA" id="ARBA00007332"/>
    </source>
</evidence>
<dbReference type="InterPro" id="IPR018801">
    <property type="entry name" value="TM129"/>
</dbReference>
<dbReference type="HOGENOM" id="CLU_048119_1_0_1"/>
<dbReference type="RefSeq" id="XP_009050278.1">
    <property type="nucleotide sequence ID" value="XM_009052030.1"/>
</dbReference>
<feature type="transmembrane region" description="Helical" evidence="6">
    <location>
        <begin position="93"/>
        <end position="114"/>
    </location>
</feature>
<sequence>MESPELLFSLVYAFLSVCFVAPPTEFVSGGLTIQNLFSNFLGSEELNFIYYHIRRTTATLVIHSFIPLGYYFGLVICSPHLNLFNIFQTSLLWQIYFVISLTLCLRACLFAFWWSRGKWNNHPIAQELRLLSEDGNWRSVASSIDIEFRRVDKFTTGGFGRRVIVTDSWVMKTSAYYVNVARQSDIHLTLSHSEEHALSYENNTTAQFLSISVSGINPKLKPFHIRLNALEYGDLKEKLTLPIRNVRSIVIRQSLSDQFLEEFRNQVKENPKYRLPQDTEVENCIGCMVKPSNVKLRKECSDLPDGECQQCYCRPMWCLECMGKWFASRQNQQEPETWMSSISPCPTCRAKFCVLDVCSVLG</sequence>
<feature type="signal peptide" evidence="7">
    <location>
        <begin position="1"/>
        <end position="20"/>
    </location>
</feature>
<proteinExistence type="inferred from homology"/>
<dbReference type="GO" id="GO:0061630">
    <property type="term" value="F:ubiquitin protein ligase activity"/>
    <property type="evidence" value="ECO:0007669"/>
    <property type="project" value="InterPro"/>
</dbReference>
<dbReference type="Pfam" id="PF10272">
    <property type="entry name" value="Tmpp129"/>
    <property type="match status" value="1"/>
</dbReference>
<protein>
    <recommendedName>
        <fullName evidence="10">RING-type domain-containing protein</fullName>
    </recommendedName>
</protein>
<dbReference type="OMA" id="KFATGPP"/>
<evidence type="ECO:0000256" key="5">
    <source>
        <dbReference type="ARBA" id="ARBA00023136"/>
    </source>
</evidence>
<evidence type="ECO:0000256" key="7">
    <source>
        <dbReference type="SAM" id="SignalP"/>
    </source>
</evidence>
<dbReference type="Proteomes" id="UP000030746">
    <property type="component" value="Unassembled WGS sequence"/>
</dbReference>
<dbReference type="PANTHER" id="PTHR31322:SF2">
    <property type="entry name" value="E3 UBIQUITIN-PROTEIN LIGASE TM129"/>
    <property type="match status" value="1"/>
</dbReference>
<gene>
    <name evidence="8" type="ORF">LOTGIDRAFT_205320</name>
</gene>
<dbReference type="GO" id="GO:0016020">
    <property type="term" value="C:membrane"/>
    <property type="evidence" value="ECO:0007669"/>
    <property type="project" value="UniProtKB-SubCell"/>
</dbReference>
<dbReference type="KEGG" id="lgi:LOTGIDRAFT_205320"/>
<dbReference type="GeneID" id="20245822"/>
<evidence type="ECO:0008006" key="10">
    <source>
        <dbReference type="Google" id="ProtNLM"/>
    </source>
</evidence>
<keyword evidence="4 6" id="KW-1133">Transmembrane helix</keyword>
<evidence type="ECO:0000256" key="3">
    <source>
        <dbReference type="ARBA" id="ARBA00022692"/>
    </source>
</evidence>
<reference evidence="8 9" key="1">
    <citation type="journal article" date="2013" name="Nature">
        <title>Insights into bilaterian evolution from three spiralian genomes.</title>
        <authorList>
            <person name="Simakov O."/>
            <person name="Marletaz F."/>
            <person name="Cho S.J."/>
            <person name="Edsinger-Gonzales E."/>
            <person name="Havlak P."/>
            <person name="Hellsten U."/>
            <person name="Kuo D.H."/>
            <person name="Larsson T."/>
            <person name="Lv J."/>
            <person name="Arendt D."/>
            <person name="Savage R."/>
            <person name="Osoegawa K."/>
            <person name="de Jong P."/>
            <person name="Grimwood J."/>
            <person name="Chapman J.A."/>
            <person name="Shapiro H."/>
            <person name="Aerts A."/>
            <person name="Otillar R.P."/>
            <person name="Terry A.Y."/>
            <person name="Boore J.L."/>
            <person name="Grigoriev I.V."/>
            <person name="Lindberg D.R."/>
            <person name="Seaver E.C."/>
            <person name="Weisblat D.A."/>
            <person name="Putnam N.H."/>
            <person name="Rokhsar D.S."/>
        </authorList>
    </citation>
    <scope>NUCLEOTIDE SEQUENCE [LARGE SCALE GENOMIC DNA]</scope>
</reference>
<evidence type="ECO:0000256" key="1">
    <source>
        <dbReference type="ARBA" id="ARBA00004141"/>
    </source>
</evidence>
<dbReference type="STRING" id="225164.V4A521"/>
<comment type="subcellular location">
    <subcellularLocation>
        <location evidence="1">Membrane</location>
        <topology evidence="1">Multi-pass membrane protein</topology>
    </subcellularLocation>
</comment>
<keyword evidence="7" id="KW-0732">Signal</keyword>
<dbReference type="GO" id="GO:0005783">
    <property type="term" value="C:endoplasmic reticulum"/>
    <property type="evidence" value="ECO:0007669"/>
    <property type="project" value="TreeGrafter"/>
</dbReference>
<keyword evidence="3 6" id="KW-0812">Transmembrane</keyword>
<comment type="similarity">
    <text evidence="2">Belongs to the TMEM129 family.</text>
</comment>